<dbReference type="InterPro" id="IPR028163">
    <property type="entry name" value="HAUS_6_N"/>
</dbReference>
<evidence type="ECO:0000259" key="3">
    <source>
        <dbReference type="Pfam" id="PF14661"/>
    </source>
</evidence>
<dbReference type="Proteomes" id="UP000813385">
    <property type="component" value="Unassembled WGS sequence"/>
</dbReference>
<feature type="domain" description="HAUS augmin-like complex subunit 6 N-terminal" evidence="3">
    <location>
        <begin position="52"/>
        <end position="278"/>
    </location>
</feature>
<name>A0A8K0TAB4_9PEZI</name>
<dbReference type="Pfam" id="PF14661">
    <property type="entry name" value="HAUS6_N"/>
    <property type="match status" value="1"/>
</dbReference>
<accession>A0A8K0TAB4</accession>
<keyword evidence="1" id="KW-0175">Coiled coil</keyword>
<comment type="caution">
    <text evidence="4">The sequence shown here is derived from an EMBL/GenBank/DDBJ whole genome shotgun (WGS) entry which is preliminary data.</text>
</comment>
<evidence type="ECO:0000313" key="4">
    <source>
        <dbReference type="EMBL" id="KAH7353297.1"/>
    </source>
</evidence>
<dbReference type="OrthoDB" id="5575722at2759"/>
<feature type="region of interest" description="Disordered" evidence="2">
    <location>
        <begin position="351"/>
        <end position="384"/>
    </location>
</feature>
<evidence type="ECO:0000256" key="1">
    <source>
        <dbReference type="SAM" id="Coils"/>
    </source>
</evidence>
<dbReference type="EMBL" id="JAGPXD010000005">
    <property type="protein sequence ID" value="KAH7353297.1"/>
    <property type="molecule type" value="Genomic_DNA"/>
</dbReference>
<proteinExistence type="predicted"/>
<feature type="compositionally biased region" description="Pro residues" evidence="2">
    <location>
        <begin position="471"/>
        <end position="489"/>
    </location>
</feature>
<sequence>MAALPPNSLLARSRSVRTANTAKPAATATTVAAPAPPPAVASHSHSSHMRTFVTNLRLLDLDALPDWPEFDAQTFSIQKRRIQAVEWALYQLFCLWDPEEARTKLEPFFPPRDQVQSINLRSALQRCLEHAKKNGVLGRDAVVRKTMLDECKGERLEEVLAVFSSAVLKKLVAAATEAEGEHPAIAQQLALEERGYAGEKTDLMALALAHRASLSRSLRDKDAARRRYQDLSELLDLKERNLARRTEQLKVQTPDANTPDVTEDMRLDTQKTVRNNWAGNEEWMETLIGGDARARRDGVLSAPFDRVWRRVQSDRLSELEDEGKGLLERLDSRVRAQRESLQKWRDFRHEMFGSEEARQPDDTRKPKDPTRGIDFGFGGHENLRLGQMSPRKQKLGSNQRLAPEYASLLRDLKTELTEVNAAPAVSLASLLGPRMRQPARPQAAAVVEEPVESAEETVSELSDLEDRPEAPVVPPPPPAAEPAAKPAPRPRLQAQLPSRSRSLRDTYSAGQGIPASSLSRHSSQRTVTTTSSSSSRDAPGSPSPTRRIFSEIRLDPDPPSSPEPASPTTAMADQILASMDNASPSPVKQSRPRHTLSLAERTRLSMARMSRGGGKFTDPYEEEEDTTSLPRASIIKETDPVLEEGDADLAYEDLVARTRRSLAGFEATRQKAQLERRRSQRKSRMVQRPEGQQFPSVEEEDGGLSDAAPTPNVEADADMEAIFKSRPKLQNSPTPSPTKHWDE</sequence>
<feature type="region of interest" description="Disordered" evidence="2">
    <location>
        <begin position="663"/>
        <end position="743"/>
    </location>
</feature>
<feature type="compositionally biased region" description="Acidic residues" evidence="2">
    <location>
        <begin position="449"/>
        <end position="458"/>
    </location>
</feature>
<evidence type="ECO:0000313" key="5">
    <source>
        <dbReference type="Proteomes" id="UP000813385"/>
    </source>
</evidence>
<feature type="coiled-coil region" evidence="1">
    <location>
        <begin position="221"/>
        <end position="248"/>
    </location>
</feature>
<evidence type="ECO:0000256" key="2">
    <source>
        <dbReference type="SAM" id="MobiDB-lite"/>
    </source>
</evidence>
<feature type="region of interest" description="Disordered" evidence="2">
    <location>
        <begin position="441"/>
        <end position="640"/>
    </location>
</feature>
<feature type="region of interest" description="Disordered" evidence="2">
    <location>
        <begin position="13"/>
        <end position="45"/>
    </location>
</feature>
<protein>
    <submittedName>
        <fullName evidence="4">HAUS augmin-like complex subunit 6 N-terminus-domain-containing protein</fullName>
    </submittedName>
</protein>
<feature type="compositionally biased region" description="Low complexity" evidence="2">
    <location>
        <begin position="519"/>
        <end position="544"/>
    </location>
</feature>
<gene>
    <name evidence="4" type="ORF">B0T11DRAFT_286592</name>
</gene>
<feature type="compositionally biased region" description="Basic and acidic residues" evidence="2">
    <location>
        <begin position="351"/>
        <end position="371"/>
    </location>
</feature>
<dbReference type="AlphaFoldDB" id="A0A8K0TAB4"/>
<reference evidence="4" key="1">
    <citation type="journal article" date="2021" name="Nat. Commun.">
        <title>Genetic determinants of endophytism in the Arabidopsis root mycobiome.</title>
        <authorList>
            <person name="Mesny F."/>
            <person name="Miyauchi S."/>
            <person name="Thiergart T."/>
            <person name="Pickel B."/>
            <person name="Atanasova L."/>
            <person name="Karlsson M."/>
            <person name="Huettel B."/>
            <person name="Barry K.W."/>
            <person name="Haridas S."/>
            <person name="Chen C."/>
            <person name="Bauer D."/>
            <person name="Andreopoulos W."/>
            <person name="Pangilinan J."/>
            <person name="LaButti K."/>
            <person name="Riley R."/>
            <person name="Lipzen A."/>
            <person name="Clum A."/>
            <person name="Drula E."/>
            <person name="Henrissat B."/>
            <person name="Kohler A."/>
            <person name="Grigoriev I.V."/>
            <person name="Martin F.M."/>
            <person name="Hacquard S."/>
        </authorList>
    </citation>
    <scope>NUCLEOTIDE SEQUENCE</scope>
    <source>
        <strain evidence="4">MPI-CAGE-AT-0016</strain>
    </source>
</reference>
<feature type="compositionally biased region" description="Basic and acidic residues" evidence="2">
    <location>
        <begin position="668"/>
        <end position="677"/>
    </location>
</feature>
<keyword evidence="5" id="KW-1185">Reference proteome</keyword>
<organism evidence="4 5">
    <name type="scientific">Plectosphaerella cucumerina</name>
    <dbReference type="NCBI Taxonomy" id="40658"/>
    <lineage>
        <taxon>Eukaryota</taxon>
        <taxon>Fungi</taxon>
        <taxon>Dikarya</taxon>
        <taxon>Ascomycota</taxon>
        <taxon>Pezizomycotina</taxon>
        <taxon>Sordariomycetes</taxon>
        <taxon>Hypocreomycetidae</taxon>
        <taxon>Glomerellales</taxon>
        <taxon>Plectosphaerellaceae</taxon>
        <taxon>Plectosphaerella</taxon>
    </lineage>
</organism>
<feature type="compositionally biased region" description="Low complexity" evidence="2">
    <location>
        <begin position="18"/>
        <end position="33"/>
    </location>
</feature>